<gene>
    <name evidence="2" type="ORF">RIF29_42345</name>
</gene>
<feature type="compositionally biased region" description="Low complexity" evidence="1">
    <location>
        <begin position="189"/>
        <end position="199"/>
    </location>
</feature>
<dbReference type="Proteomes" id="UP001372338">
    <property type="component" value="Unassembled WGS sequence"/>
</dbReference>
<dbReference type="EMBL" id="JAYWIO010000008">
    <property type="protein sequence ID" value="KAK7247462.1"/>
    <property type="molecule type" value="Genomic_DNA"/>
</dbReference>
<proteinExistence type="predicted"/>
<feature type="region of interest" description="Disordered" evidence="1">
    <location>
        <begin position="186"/>
        <end position="226"/>
    </location>
</feature>
<sequence>MDNLNTQSSSPTSAAATSSLTSAAATENTHIKVNIYAELVPQLMPRDQCMSTTTFREWREHVEHVTTAFPLTCESEDEAILNLYIERESILEQVWVENELLGRMGKARVTEQLEEEQLYQELKWMGMQLGECSIALQALQKQFDEFKARYDEPKVDLKWIDESFPDNAVVVTQALAMEANLSESKEKLSIQSSSASSSKNTHGVGKSVLRKKKRKRRKRRRIGQPP</sequence>
<evidence type="ECO:0000256" key="1">
    <source>
        <dbReference type="SAM" id="MobiDB-lite"/>
    </source>
</evidence>
<comment type="caution">
    <text evidence="2">The sequence shown here is derived from an EMBL/GenBank/DDBJ whole genome shotgun (WGS) entry which is preliminary data.</text>
</comment>
<organism evidence="2 3">
    <name type="scientific">Crotalaria pallida</name>
    <name type="common">Smooth rattlebox</name>
    <name type="synonym">Crotalaria striata</name>
    <dbReference type="NCBI Taxonomy" id="3830"/>
    <lineage>
        <taxon>Eukaryota</taxon>
        <taxon>Viridiplantae</taxon>
        <taxon>Streptophyta</taxon>
        <taxon>Embryophyta</taxon>
        <taxon>Tracheophyta</taxon>
        <taxon>Spermatophyta</taxon>
        <taxon>Magnoliopsida</taxon>
        <taxon>eudicotyledons</taxon>
        <taxon>Gunneridae</taxon>
        <taxon>Pentapetalae</taxon>
        <taxon>rosids</taxon>
        <taxon>fabids</taxon>
        <taxon>Fabales</taxon>
        <taxon>Fabaceae</taxon>
        <taxon>Papilionoideae</taxon>
        <taxon>50 kb inversion clade</taxon>
        <taxon>genistoids sensu lato</taxon>
        <taxon>core genistoids</taxon>
        <taxon>Crotalarieae</taxon>
        <taxon>Crotalaria</taxon>
    </lineage>
</organism>
<name>A0AAN9ECP7_CROPI</name>
<protein>
    <submittedName>
        <fullName evidence="2">Uncharacterized protein</fullName>
    </submittedName>
</protein>
<reference evidence="2 3" key="1">
    <citation type="submission" date="2024-01" db="EMBL/GenBank/DDBJ databases">
        <title>The genomes of 5 underutilized Papilionoideae crops provide insights into root nodulation and disease resistanc.</title>
        <authorList>
            <person name="Yuan L."/>
        </authorList>
    </citation>
    <scope>NUCLEOTIDE SEQUENCE [LARGE SCALE GENOMIC DNA]</scope>
    <source>
        <strain evidence="2">ZHUSHIDOU_FW_LH</strain>
        <tissue evidence="2">Leaf</tissue>
    </source>
</reference>
<feature type="compositionally biased region" description="Basic residues" evidence="1">
    <location>
        <begin position="208"/>
        <end position="226"/>
    </location>
</feature>
<keyword evidence="3" id="KW-1185">Reference proteome</keyword>
<evidence type="ECO:0000313" key="2">
    <source>
        <dbReference type="EMBL" id="KAK7247462.1"/>
    </source>
</evidence>
<evidence type="ECO:0000313" key="3">
    <source>
        <dbReference type="Proteomes" id="UP001372338"/>
    </source>
</evidence>
<dbReference type="AlphaFoldDB" id="A0AAN9ECP7"/>
<accession>A0AAN9ECP7</accession>